<accession>A0A917S0Y7</accession>
<dbReference type="NCBIfam" id="TIGR01123">
    <property type="entry name" value="ilvE_II"/>
    <property type="match status" value="1"/>
</dbReference>
<keyword evidence="6 17" id="KW-0032">Aminotransferase</keyword>
<dbReference type="InterPro" id="IPR043132">
    <property type="entry name" value="BCAT-like_C"/>
</dbReference>
<evidence type="ECO:0000256" key="8">
    <source>
        <dbReference type="ARBA" id="ARBA00022679"/>
    </source>
</evidence>
<keyword evidence="7 17" id="KW-0028">Amino-acid biosynthesis</keyword>
<evidence type="ECO:0000256" key="7">
    <source>
        <dbReference type="ARBA" id="ARBA00022605"/>
    </source>
</evidence>
<dbReference type="Proteomes" id="UP000654670">
    <property type="component" value="Unassembled WGS sequence"/>
</dbReference>
<dbReference type="Pfam" id="PF01063">
    <property type="entry name" value="Aminotran_4"/>
    <property type="match status" value="1"/>
</dbReference>
<comment type="catalytic activity">
    <reaction evidence="12 17">
        <text>L-isoleucine + 2-oxoglutarate = (S)-3-methyl-2-oxopentanoate + L-glutamate</text>
        <dbReference type="Rhea" id="RHEA:24801"/>
        <dbReference type="ChEBI" id="CHEBI:16810"/>
        <dbReference type="ChEBI" id="CHEBI:29985"/>
        <dbReference type="ChEBI" id="CHEBI:35146"/>
        <dbReference type="ChEBI" id="CHEBI:58045"/>
        <dbReference type="EC" id="2.6.1.42"/>
    </reaction>
</comment>
<gene>
    <name evidence="19" type="primary">ilvE</name>
    <name evidence="19" type="ORF">GCM10007968_12310</name>
</gene>
<keyword evidence="10 17" id="KW-0100">Branched-chain amino acid biosynthesis</keyword>
<dbReference type="PIRSF" id="PIRSF006468">
    <property type="entry name" value="BCAT1"/>
    <property type="match status" value="1"/>
</dbReference>
<reference evidence="19" key="2">
    <citation type="submission" date="2020-09" db="EMBL/GenBank/DDBJ databases">
        <authorList>
            <person name="Sun Q."/>
            <person name="Ohkuma M."/>
        </authorList>
    </citation>
    <scope>NUCLEOTIDE SEQUENCE</scope>
    <source>
        <strain evidence="19">JCM 15325</strain>
    </source>
</reference>
<evidence type="ECO:0000256" key="9">
    <source>
        <dbReference type="ARBA" id="ARBA00022898"/>
    </source>
</evidence>
<evidence type="ECO:0000256" key="16">
    <source>
        <dbReference type="RuleBase" id="RU004516"/>
    </source>
</evidence>
<keyword evidence="8 17" id="KW-0808">Transferase</keyword>
<evidence type="ECO:0000313" key="20">
    <source>
        <dbReference type="Proteomes" id="UP000654670"/>
    </source>
</evidence>
<comment type="cofactor">
    <cofactor evidence="1 16">
        <name>pyridoxal 5'-phosphate</name>
        <dbReference type="ChEBI" id="CHEBI:597326"/>
    </cofactor>
</comment>
<evidence type="ECO:0000256" key="14">
    <source>
        <dbReference type="PIRSR" id="PIRSR006468-1"/>
    </source>
</evidence>
<evidence type="ECO:0000256" key="10">
    <source>
        <dbReference type="ARBA" id="ARBA00023304"/>
    </source>
</evidence>
<keyword evidence="20" id="KW-1185">Reference proteome</keyword>
<evidence type="ECO:0000256" key="1">
    <source>
        <dbReference type="ARBA" id="ARBA00001933"/>
    </source>
</evidence>
<evidence type="ECO:0000256" key="3">
    <source>
        <dbReference type="ARBA" id="ARBA00004931"/>
    </source>
</evidence>
<reference evidence="19" key="1">
    <citation type="journal article" date="2014" name="Int. J. Syst. Evol. Microbiol.">
        <title>Complete genome sequence of Corynebacterium casei LMG S-19264T (=DSM 44701T), isolated from a smear-ripened cheese.</title>
        <authorList>
            <consortium name="US DOE Joint Genome Institute (JGI-PGF)"/>
            <person name="Walter F."/>
            <person name="Albersmeier A."/>
            <person name="Kalinowski J."/>
            <person name="Ruckert C."/>
        </authorList>
    </citation>
    <scope>NUCLEOTIDE SEQUENCE</scope>
    <source>
        <strain evidence="19">JCM 15325</strain>
    </source>
</reference>
<evidence type="ECO:0000256" key="18">
    <source>
        <dbReference type="RuleBase" id="RU004519"/>
    </source>
</evidence>
<dbReference type="AlphaFoldDB" id="A0A917S0Y7"/>
<evidence type="ECO:0000256" key="6">
    <source>
        <dbReference type="ARBA" id="ARBA00022576"/>
    </source>
</evidence>
<dbReference type="EMBL" id="BMOK01000004">
    <property type="protein sequence ID" value="GGL49721.1"/>
    <property type="molecule type" value="Genomic_DNA"/>
</dbReference>
<dbReference type="InterPro" id="IPR001544">
    <property type="entry name" value="Aminotrans_IV"/>
</dbReference>
<dbReference type="CDD" id="cd01557">
    <property type="entry name" value="BCAT_beta_family"/>
    <property type="match status" value="1"/>
</dbReference>
<evidence type="ECO:0000313" key="19">
    <source>
        <dbReference type="EMBL" id="GGL49721.1"/>
    </source>
</evidence>
<name>A0A917S0Y7_9BACL</name>
<dbReference type="SUPFAM" id="SSF56752">
    <property type="entry name" value="D-aminoacid aminotransferase-like PLP-dependent enzymes"/>
    <property type="match status" value="1"/>
</dbReference>
<dbReference type="InterPro" id="IPR005786">
    <property type="entry name" value="B_amino_transII"/>
</dbReference>
<evidence type="ECO:0000256" key="15">
    <source>
        <dbReference type="RuleBase" id="RU004106"/>
    </source>
</evidence>
<comment type="pathway">
    <text evidence="4 18">Amino-acid biosynthesis; L-leucine biosynthesis; L-leucine from 3-methyl-2-oxobutanoate: step 4/4.</text>
</comment>
<dbReference type="PANTHER" id="PTHR11825">
    <property type="entry name" value="SUBGROUP IIII AMINOTRANSFERASE"/>
    <property type="match status" value="1"/>
</dbReference>
<dbReference type="GO" id="GO:0008652">
    <property type="term" value="P:amino acid biosynthetic process"/>
    <property type="evidence" value="ECO:0007669"/>
    <property type="project" value="UniProtKB-KW"/>
</dbReference>
<evidence type="ECO:0000256" key="17">
    <source>
        <dbReference type="RuleBase" id="RU004517"/>
    </source>
</evidence>
<dbReference type="PROSITE" id="PS00770">
    <property type="entry name" value="AA_TRANSFER_CLASS_4"/>
    <property type="match status" value="1"/>
</dbReference>
<dbReference type="InterPro" id="IPR043131">
    <property type="entry name" value="BCAT-like_N"/>
</dbReference>
<keyword evidence="9 16" id="KW-0663">Pyridoxal phosphate</keyword>
<dbReference type="Gene3D" id="3.20.10.10">
    <property type="entry name" value="D-amino Acid Aminotransferase, subunit A, domain 2"/>
    <property type="match status" value="1"/>
</dbReference>
<dbReference type="InterPro" id="IPR036038">
    <property type="entry name" value="Aminotransferase-like"/>
</dbReference>
<dbReference type="EC" id="2.6.1.42" evidence="17"/>
<evidence type="ECO:0000256" key="2">
    <source>
        <dbReference type="ARBA" id="ARBA00004824"/>
    </source>
</evidence>
<protein>
    <recommendedName>
        <fullName evidence="17">Branched-chain-amino-acid aminotransferase</fullName>
        <ecNumber evidence="17">2.6.1.42</ecNumber>
    </recommendedName>
</protein>
<evidence type="ECO:0000256" key="4">
    <source>
        <dbReference type="ARBA" id="ARBA00005072"/>
    </source>
</evidence>
<comment type="pathway">
    <text evidence="3 18">Amino-acid biosynthesis; L-valine biosynthesis; L-valine from pyruvate: step 4/4.</text>
</comment>
<dbReference type="PANTHER" id="PTHR11825:SF44">
    <property type="entry name" value="BRANCHED-CHAIN-AMINO-ACID AMINOTRANSFERASE"/>
    <property type="match status" value="1"/>
</dbReference>
<comment type="catalytic activity">
    <reaction evidence="13 17">
        <text>L-leucine + 2-oxoglutarate = 4-methyl-2-oxopentanoate + L-glutamate</text>
        <dbReference type="Rhea" id="RHEA:18321"/>
        <dbReference type="ChEBI" id="CHEBI:16810"/>
        <dbReference type="ChEBI" id="CHEBI:17865"/>
        <dbReference type="ChEBI" id="CHEBI:29985"/>
        <dbReference type="ChEBI" id="CHEBI:57427"/>
        <dbReference type="EC" id="2.6.1.42"/>
    </reaction>
</comment>
<comment type="caution">
    <text evidence="19">The sequence shown here is derived from an EMBL/GenBank/DDBJ whole genome shotgun (WGS) entry which is preliminary data.</text>
</comment>
<sequence length="364" mass="40803">MGQQIAFHKADQLKVKPDPEHLGFGRHFTDYMLEMDYSVDDGWHDARIVPYGPITLQPAATVFHYGQEVFEGMKAYRAEDGRILLFRPEMNMRRMNQSCARLNIPAIDEAFVTEAIMKLVDIEKDWIPSKPGQSLYIRPFIIGTESFLGVHPAESYKLIVILSPVGAYFGDTVNPVKIYVEDEYVRAVRGGIGFAKTGGNYAASLKAQSKAEELGFDQVLWLDGVEHKYVEEVGSMNIFFKVDGEVWTPALNGSILPGVTRDSVIRLLQHWGVPVKEKKISVKKLFKKAEKQKLEEVFGTGTAAVISPVGFLKWEDRLIRVGNGEIGPLSKKLYETLTGIQTGRLEDELGWMQEVSSEETAVAD</sequence>
<proteinExistence type="inferred from homology"/>
<dbReference type="GO" id="GO:0004084">
    <property type="term" value="F:branched-chain-amino-acid transaminase activity"/>
    <property type="evidence" value="ECO:0007669"/>
    <property type="project" value="UniProtKB-EC"/>
</dbReference>
<comment type="similarity">
    <text evidence="5 15">Belongs to the class-IV pyridoxal-phosphate-dependent aminotransferase family.</text>
</comment>
<comment type="pathway">
    <text evidence="2 18">Amino-acid biosynthesis; L-isoleucine biosynthesis; L-isoleucine from 2-oxobutanoate: step 4/4.</text>
</comment>
<organism evidence="19 20">
    <name type="scientific">Sporolactobacillus putidus</name>
    <dbReference type="NCBI Taxonomy" id="492735"/>
    <lineage>
        <taxon>Bacteria</taxon>
        <taxon>Bacillati</taxon>
        <taxon>Bacillota</taxon>
        <taxon>Bacilli</taxon>
        <taxon>Bacillales</taxon>
        <taxon>Sporolactobacillaceae</taxon>
        <taxon>Sporolactobacillus</taxon>
    </lineage>
</organism>
<dbReference type="GO" id="GO:0009082">
    <property type="term" value="P:branched-chain amino acid biosynthetic process"/>
    <property type="evidence" value="ECO:0007669"/>
    <property type="project" value="UniProtKB-KW"/>
</dbReference>
<evidence type="ECO:0000256" key="13">
    <source>
        <dbReference type="ARBA" id="ARBA00049229"/>
    </source>
</evidence>
<dbReference type="InterPro" id="IPR018300">
    <property type="entry name" value="Aminotrans_IV_CS"/>
</dbReference>
<comment type="catalytic activity">
    <reaction evidence="11 17">
        <text>L-valine + 2-oxoglutarate = 3-methyl-2-oxobutanoate + L-glutamate</text>
        <dbReference type="Rhea" id="RHEA:24813"/>
        <dbReference type="ChEBI" id="CHEBI:11851"/>
        <dbReference type="ChEBI" id="CHEBI:16810"/>
        <dbReference type="ChEBI" id="CHEBI:29985"/>
        <dbReference type="ChEBI" id="CHEBI:57762"/>
        <dbReference type="EC" id="2.6.1.42"/>
    </reaction>
</comment>
<dbReference type="RefSeq" id="WP_188802211.1">
    <property type="nucleotide sequence ID" value="NZ_BMOK01000004.1"/>
</dbReference>
<evidence type="ECO:0000256" key="5">
    <source>
        <dbReference type="ARBA" id="ARBA00009320"/>
    </source>
</evidence>
<evidence type="ECO:0000256" key="11">
    <source>
        <dbReference type="ARBA" id="ARBA00048212"/>
    </source>
</evidence>
<dbReference type="NCBIfam" id="NF009897">
    <property type="entry name" value="PRK13357.1"/>
    <property type="match status" value="1"/>
</dbReference>
<dbReference type="InterPro" id="IPR033939">
    <property type="entry name" value="BCAT_family"/>
</dbReference>
<dbReference type="Gene3D" id="3.30.470.10">
    <property type="match status" value="1"/>
</dbReference>
<evidence type="ECO:0000256" key="12">
    <source>
        <dbReference type="ARBA" id="ARBA00048798"/>
    </source>
</evidence>
<feature type="modified residue" description="N6-(pyridoxal phosphate)lysine" evidence="14">
    <location>
        <position position="196"/>
    </location>
</feature>